<keyword evidence="2" id="KW-0472">Membrane</keyword>
<evidence type="ECO:0000256" key="3">
    <source>
        <dbReference type="ARBA" id="ARBA00023237"/>
    </source>
</evidence>
<dbReference type="RefSeq" id="WP_311387610.1">
    <property type="nucleotide sequence ID" value="NZ_JAVRHU010000002.1"/>
</dbReference>
<dbReference type="Gene3D" id="2.40.170.20">
    <property type="entry name" value="TonB-dependent receptor, beta-barrel domain"/>
    <property type="match status" value="1"/>
</dbReference>
<evidence type="ECO:0000313" key="6">
    <source>
        <dbReference type="Proteomes" id="UP001250662"/>
    </source>
</evidence>
<keyword evidence="5" id="KW-0675">Receptor</keyword>
<organism evidence="5 6">
    <name type="scientific">Croceitalea vernalis</name>
    <dbReference type="NCBI Taxonomy" id="3075599"/>
    <lineage>
        <taxon>Bacteria</taxon>
        <taxon>Pseudomonadati</taxon>
        <taxon>Bacteroidota</taxon>
        <taxon>Flavobacteriia</taxon>
        <taxon>Flavobacteriales</taxon>
        <taxon>Flavobacteriaceae</taxon>
        <taxon>Croceitalea</taxon>
    </lineage>
</organism>
<proteinExistence type="predicted"/>
<dbReference type="Gene3D" id="2.170.130.10">
    <property type="entry name" value="TonB-dependent receptor, plug domain"/>
    <property type="match status" value="1"/>
</dbReference>
<dbReference type="EMBL" id="JAVRHU010000002">
    <property type="protein sequence ID" value="MDT0621555.1"/>
    <property type="molecule type" value="Genomic_DNA"/>
</dbReference>
<dbReference type="InterPro" id="IPR037066">
    <property type="entry name" value="Plug_dom_sf"/>
</dbReference>
<dbReference type="InterPro" id="IPR012910">
    <property type="entry name" value="Plug_dom"/>
</dbReference>
<protein>
    <submittedName>
        <fullName evidence="5">TonB-dependent receptor plug domain-containing protein</fullName>
    </submittedName>
</protein>
<dbReference type="Pfam" id="PF07715">
    <property type="entry name" value="Plug"/>
    <property type="match status" value="1"/>
</dbReference>
<keyword evidence="6" id="KW-1185">Reference proteome</keyword>
<reference evidence="5 6" key="1">
    <citation type="submission" date="2023-09" db="EMBL/GenBank/DDBJ databases">
        <authorList>
            <person name="Rey-Velasco X."/>
        </authorList>
    </citation>
    <scope>NUCLEOTIDE SEQUENCE [LARGE SCALE GENOMIC DNA]</scope>
    <source>
        <strain evidence="5 6">P007</strain>
    </source>
</reference>
<name>A0ABU3BHB1_9FLAO</name>
<evidence type="ECO:0000259" key="4">
    <source>
        <dbReference type="Pfam" id="PF07715"/>
    </source>
</evidence>
<evidence type="ECO:0000256" key="1">
    <source>
        <dbReference type="ARBA" id="ARBA00004442"/>
    </source>
</evidence>
<comment type="subcellular location">
    <subcellularLocation>
        <location evidence="1">Cell outer membrane</location>
    </subcellularLocation>
</comment>
<dbReference type="InterPro" id="IPR036942">
    <property type="entry name" value="Beta-barrel_TonB_sf"/>
</dbReference>
<dbReference type="SUPFAM" id="SSF56935">
    <property type="entry name" value="Porins"/>
    <property type="match status" value="1"/>
</dbReference>
<sequence length="808" mass="92228">MGVARAQDVEKNEKFADRLERLKERFGVDFSYNYSVLGQIEIPKSSDCTTLETCLKQLNEFIPITFEASSTSNYMVLPIRNDLKFTIIDAITDETINGINVQINNGIERYYYPKKEGYVLENIFALDSIHIHSPYYKSVHIKASDLQQMKAPLKFEQEMIHLDEVEIIDYLTRGIDSKISDNSIQVDMNSLGLLAGETDGDIFNVIKNIPGVHSPSGKPGSLNFRGSTFDQSLIQIDDIPIYHNGHFFGALSPYNPLFIDKIEIQRNTLSAKWGGRVGGLINMTTSSIIADSTSYAFQANSVYAGATIKIPVVKDKLAFYFAGRSNYPGINSPKLTAFSNLNFQGSRLEVIADDVNSEKFEVGFYDINSKLIYDINNNHKATVSYINIQNSLFATLKDSDSKQEDFRDLDLDNWGVTAKWEGKFSERFTAQARFSKSSLTIDNTSEGFLETERNSFEKYTNTIDDTRFIVEADFEVNTTTKLETGYTLTDYELGFDERNDQNSVNNRRDQNATVHSAFFSLNKNWGDKVTANIGLHSDYYNPNQRLYADPRIMVNFRSNESLFFKTSAGRSHQFIQKKLRDDFDDFNNNSQFWFLPDRTTAVLEGYQAMVGVLYEKSGWLLDTEFYLRNTDKITLQDNTEMLQTGELKTLGVDLFIKKRWHNIETMFSYSLSSINTNYGETSPVYFDQRHILNFTGLWHLDPFNFAFTWGYFSGMPVVIPDFDEGNDSLADLELLNSERFPNQHQLDISATYSFSNEANTWKGIVGLSFINLYNQDNIVNLFQNAPSPNSPYRKAITFSPNVQLSVFF</sequence>
<evidence type="ECO:0000256" key="2">
    <source>
        <dbReference type="ARBA" id="ARBA00023136"/>
    </source>
</evidence>
<dbReference type="Proteomes" id="UP001250662">
    <property type="component" value="Unassembled WGS sequence"/>
</dbReference>
<comment type="caution">
    <text evidence="5">The sequence shown here is derived from an EMBL/GenBank/DDBJ whole genome shotgun (WGS) entry which is preliminary data.</text>
</comment>
<evidence type="ECO:0000313" key="5">
    <source>
        <dbReference type="EMBL" id="MDT0621555.1"/>
    </source>
</evidence>
<accession>A0ABU3BHB1</accession>
<keyword evidence="3" id="KW-0998">Cell outer membrane</keyword>
<gene>
    <name evidence="5" type="ORF">RM520_07955</name>
</gene>
<feature type="domain" description="TonB-dependent receptor plug" evidence="4">
    <location>
        <begin position="199"/>
        <end position="279"/>
    </location>
</feature>